<keyword evidence="2" id="KW-0378">Hydrolase</keyword>
<feature type="domain" description="Acetyl-CoA hydrolase/transferase C-terminal" evidence="1">
    <location>
        <begin position="250"/>
        <end position="398"/>
    </location>
</feature>
<dbReference type="InterPro" id="IPR026888">
    <property type="entry name" value="AcetylCoA_hyd_C"/>
</dbReference>
<evidence type="ECO:0000313" key="3">
    <source>
        <dbReference type="Proteomes" id="UP000193083"/>
    </source>
</evidence>
<dbReference type="Proteomes" id="UP000193083">
    <property type="component" value="Unassembled WGS sequence"/>
</dbReference>
<dbReference type="AlphaFoldDB" id="A0A1X7PRG3"/>
<dbReference type="EMBL" id="FXBL01000004">
    <property type="protein sequence ID" value="SMH54632.1"/>
    <property type="molecule type" value="Genomic_DNA"/>
</dbReference>
<keyword evidence="2" id="KW-0808">Transferase</keyword>
<keyword evidence="3" id="KW-1185">Reference proteome</keyword>
<sequence>MPQTISPSDIGRFLPDGALCWISACSAESQIFREGLAGLSRPDLTFTSIFVAGLNRPSYLLDTGARVTTFFMLPEFADSDRVDFLPLSYRDIRAWLSANPPQAALVMCTPPDGDGRCNFGPVTDFIADLWERIPVLVGHLNPDMPATSGTPGIPFERFTAVIEAPQALPESDPGNDEVSMRLAAHVASIVPDGATIQAGLGRAPEAALRGLTGKRDLAVHSGLIGDSTLHLLRAGALRKTNPITAGVAIGTRALYDAVTEPEFSFQSPSFTHDIATLAGIERLVTINSAIEVDLAGQAHSEATPAGYISGPGGASDFAAGARGVGGLRIVVLPSTAAKGSVSRIVSTRNATGPVSLGRFDIDVVVTEHGVADLRGLSHDARRTALIGIADPSHRAALERLP</sequence>
<dbReference type="PANTHER" id="PTHR21432:SF20">
    <property type="entry name" value="ACETYL-COA HYDROLASE"/>
    <property type="match status" value="1"/>
</dbReference>
<evidence type="ECO:0000259" key="1">
    <source>
        <dbReference type="Pfam" id="PF13336"/>
    </source>
</evidence>
<dbReference type="Gene3D" id="3.40.1080.20">
    <property type="entry name" value="Acetyl-CoA hydrolase/transferase C-terminal domain"/>
    <property type="match status" value="1"/>
</dbReference>
<dbReference type="GO" id="GO:0008775">
    <property type="term" value="F:acetate CoA-transferase activity"/>
    <property type="evidence" value="ECO:0007669"/>
    <property type="project" value="InterPro"/>
</dbReference>
<organism evidence="2 3">
    <name type="scientific">Mesorhizobium australicum</name>
    <dbReference type="NCBI Taxonomy" id="536018"/>
    <lineage>
        <taxon>Bacteria</taxon>
        <taxon>Pseudomonadati</taxon>
        <taxon>Pseudomonadota</taxon>
        <taxon>Alphaproteobacteria</taxon>
        <taxon>Hyphomicrobiales</taxon>
        <taxon>Phyllobacteriaceae</taxon>
        <taxon>Mesorhizobium</taxon>
    </lineage>
</organism>
<dbReference type="Gene3D" id="3.40.1080.10">
    <property type="entry name" value="Glutaconate Coenzyme A-transferase"/>
    <property type="match status" value="1"/>
</dbReference>
<evidence type="ECO:0000313" key="2">
    <source>
        <dbReference type="EMBL" id="SMH54632.1"/>
    </source>
</evidence>
<dbReference type="InterPro" id="IPR038460">
    <property type="entry name" value="AcetylCoA_hyd_C_sf"/>
</dbReference>
<dbReference type="SUPFAM" id="SSF100950">
    <property type="entry name" value="NagB/RpiA/CoA transferase-like"/>
    <property type="match status" value="2"/>
</dbReference>
<proteinExistence type="predicted"/>
<reference evidence="2 3" key="1">
    <citation type="submission" date="2017-04" db="EMBL/GenBank/DDBJ databases">
        <authorList>
            <person name="Afonso C.L."/>
            <person name="Miller P.J."/>
            <person name="Scott M.A."/>
            <person name="Spackman E."/>
            <person name="Goraichik I."/>
            <person name="Dimitrov K.M."/>
            <person name="Suarez D.L."/>
            <person name="Swayne D.E."/>
        </authorList>
    </citation>
    <scope>NUCLEOTIDE SEQUENCE [LARGE SCALE GENOMIC DNA]</scope>
    <source>
        <strain evidence="2 3">B5P</strain>
    </source>
</reference>
<dbReference type="OrthoDB" id="9801795at2"/>
<gene>
    <name evidence="2" type="ORF">SAMN02982922_5138</name>
</gene>
<dbReference type="PANTHER" id="PTHR21432">
    <property type="entry name" value="ACETYL-COA HYDROLASE-RELATED"/>
    <property type="match status" value="1"/>
</dbReference>
<dbReference type="Pfam" id="PF13336">
    <property type="entry name" value="AcetylCoA_hyd_C"/>
    <property type="match status" value="1"/>
</dbReference>
<dbReference type="RefSeq" id="WP_085466767.1">
    <property type="nucleotide sequence ID" value="NZ_FXBL01000004.1"/>
</dbReference>
<dbReference type="GO" id="GO:0006083">
    <property type="term" value="P:acetate metabolic process"/>
    <property type="evidence" value="ECO:0007669"/>
    <property type="project" value="InterPro"/>
</dbReference>
<dbReference type="InterPro" id="IPR037171">
    <property type="entry name" value="NagB/RpiA_transferase-like"/>
</dbReference>
<name>A0A1X7PRG3_9HYPH</name>
<dbReference type="InterPro" id="IPR046433">
    <property type="entry name" value="ActCoA_hydro"/>
</dbReference>
<dbReference type="GO" id="GO:0016787">
    <property type="term" value="F:hydrolase activity"/>
    <property type="evidence" value="ECO:0007669"/>
    <property type="project" value="UniProtKB-KW"/>
</dbReference>
<dbReference type="Gene3D" id="3.30.750.70">
    <property type="entry name" value="4-hydroxybutyrate coenzyme like domains"/>
    <property type="match status" value="1"/>
</dbReference>
<accession>A0A1X7PRG3</accession>
<protein>
    <submittedName>
        <fullName evidence="2">Acetyl-CoA hydrolase/transferase C-terminal domain-containing protein</fullName>
    </submittedName>
</protein>